<evidence type="ECO:0000313" key="1">
    <source>
        <dbReference type="EMBL" id="GBM62193.1"/>
    </source>
</evidence>
<accession>A0A4Y2HAW3</accession>
<evidence type="ECO:0000313" key="3">
    <source>
        <dbReference type="Proteomes" id="UP000499080"/>
    </source>
</evidence>
<organism evidence="2 3">
    <name type="scientific">Araneus ventricosus</name>
    <name type="common">Orbweaver spider</name>
    <name type="synonym">Epeira ventricosa</name>
    <dbReference type="NCBI Taxonomy" id="182803"/>
    <lineage>
        <taxon>Eukaryota</taxon>
        <taxon>Metazoa</taxon>
        <taxon>Ecdysozoa</taxon>
        <taxon>Arthropoda</taxon>
        <taxon>Chelicerata</taxon>
        <taxon>Arachnida</taxon>
        <taxon>Araneae</taxon>
        <taxon>Araneomorphae</taxon>
        <taxon>Entelegynae</taxon>
        <taxon>Araneoidea</taxon>
        <taxon>Araneidae</taxon>
        <taxon>Araneus</taxon>
    </lineage>
</organism>
<sequence>MHVRESVFRKVDATNIIISVSSSLNTVVDFLKLGFYDHRTPRKFERYTLKPIISVRIAAEGWTATVSFVLPNDKLTPAGVGTSVWREGVLQKRWSDILVFLIPCSGASNCRIFDTAEPRESELQESEISNNPNIFY</sequence>
<proteinExistence type="predicted"/>
<protein>
    <submittedName>
        <fullName evidence="2">Uncharacterized protein</fullName>
    </submittedName>
</protein>
<dbReference type="EMBL" id="BGPR01001804">
    <property type="protein sequence ID" value="GBM62194.1"/>
    <property type="molecule type" value="Genomic_DNA"/>
</dbReference>
<dbReference type="AlphaFoldDB" id="A0A4Y2HAW3"/>
<dbReference type="Proteomes" id="UP000499080">
    <property type="component" value="Unassembled WGS sequence"/>
</dbReference>
<name>A0A4Y2HAW3_ARAVE</name>
<keyword evidence="3" id="KW-1185">Reference proteome</keyword>
<gene>
    <name evidence="1" type="ORF">AVEN_189404_1</name>
    <name evidence="2" type="ORF">AVEN_189405_1</name>
</gene>
<reference evidence="2 3" key="1">
    <citation type="journal article" date="2019" name="Sci. Rep.">
        <title>Orb-weaving spider Araneus ventricosus genome elucidates the spidroin gene catalogue.</title>
        <authorList>
            <person name="Kono N."/>
            <person name="Nakamura H."/>
            <person name="Ohtoshi R."/>
            <person name="Moran D.A.P."/>
            <person name="Shinohara A."/>
            <person name="Yoshida Y."/>
            <person name="Fujiwara M."/>
            <person name="Mori M."/>
            <person name="Tomita M."/>
            <person name="Arakawa K."/>
        </authorList>
    </citation>
    <scope>NUCLEOTIDE SEQUENCE [LARGE SCALE GENOMIC DNA]</scope>
</reference>
<evidence type="ECO:0000313" key="2">
    <source>
        <dbReference type="EMBL" id="GBM62194.1"/>
    </source>
</evidence>
<comment type="caution">
    <text evidence="2">The sequence shown here is derived from an EMBL/GenBank/DDBJ whole genome shotgun (WGS) entry which is preliminary data.</text>
</comment>
<dbReference type="EMBL" id="BGPR01001804">
    <property type="protein sequence ID" value="GBM62193.1"/>
    <property type="molecule type" value="Genomic_DNA"/>
</dbReference>